<evidence type="ECO:0000256" key="2">
    <source>
        <dbReference type="ARBA" id="ARBA00022679"/>
    </source>
</evidence>
<gene>
    <name evidence="3" type="ORF">MNBD_ALPHA01-2254</name>
</gene>
<dbReference type="EMBL" id="UOEJ01000203">
    <property type="protein sequence ID" value="VAW05097.1"/>
    <property type="molecule type" value="Genomic_DNA"/>
</dbReference>
<keyword evidence="2 3" id="KW-0808">Transferase</keyword>
<dbReference type="SUPFAM" id="SSF52418">
    <property type="entry name" value="Nucleoside phosphorylase/phosphoribosyltransferase catalytic domain"/>
    <property type="match status" value="1"/>
</dbReference>
<sequence length="43" mass="4354">AAAALLVAGKADSLKEGVARAARAIDSGAAMAKLEQWIEISND</sequence>
<organism evidence="3">
    <name type="scientific">hydrothermal vent metagenome</name>
    <dbReference type="NCBI Taxonomy" id="652676"/>
    <lineage>
        <taxon>unclassified sequences</taxon>
        <taxon>metagenomes</taxon>
        <taxon>ecological metagenomes</taxon>
    </lineage>
</organism>
<dbReference type="PANTHER" id="PTHR43285">
    <property type="entry name" value="ANTHRANILATE PHOSPHORIBOSYLTRANSFERASE"/>
    <property type="match status" value="1"/>
</dbReference>
<evidence type="ECO:0000256" key="1">
    <source>
        <dbReference type="ARBA" id="ARBA00022676"/>
    </source>
</evidence>
<dbReference type="Gene3D" id="3.40.1030.10">
    <property type="entry name" value="Nucleoside phosphorylase/phosphoribosyltransferase catalytic domain"/>
    <property type="match status" value="1"/>
</dbReference>
<proteinExistence type="predicted"/>
<dbReference type="InterPro" id="IPR005940">
    <property type="entry name" value="Anthranilate_Pribosyl_Tfrase"/>
</dbReference>
<dbReference type="InterPro" id="IPR035902">
    <property type="entry name" value="Nuc_phospho_transferase"/>
</dbReference>
<evidence type="ECO:0000313" key="3">
    <source>
        <dbReference type="EMBL" id="VAW05097.1"/>
    </source>
</evidence>
<keyword evidence="1 3" id="KW-0328">Glycosyltransferase</keyword>
<dbReference type="PANTHER" id="PTHR43285:SF2">
    <property type="entry name" value="ANTHRANILATE PHOSPHORIBOSYLTRANSFERASE"/>
    <property type="match status" value="1"/>
</dbReference>
<dbReference type="GO" id="GO:0005829">
    <property type="term" value="C:cytosol"/>
    <property type="evidence" value="ECO:0007669"/>
    <property type="project" value="TreeGrafter"/>
</dbReference>
<protein>
    <submittedName>
        <fullName evidence="3">Anthranilate phosphoribosyltransferase</fullName>
        <ecNumber evidence="3">2.4.2.18</ecNumber>
    </submittedName>
</protein>
<reference evidence="3" key="1">
    <citation type="submission" date="2018-06" db="EMBL/GenBank/DDBJ databases">
        <authorList>
            <person name="Zhirakovskaya E."/>
        </authorList>
    </citation>
    <scope>NUCLEOTIDE SEQUENCE</scope>
</reference>
<dbReference type="EC" id="2.4.2.18" evidence="3"/>
<dbReference type="GO" id="GO:0004048">
    <property type="term" value="F:anthranilate phosphoribosyltransferase activity"/>
    <property type="evidence" value="ECO:0007669"/>
    <property type="project" value="UniProtKB-EC"/>
</dbReference>
<accession>A0A3B0SVJ4</accession>
<feature type="non-terminal residue" evidence="3">
    <location>
        <position position="1"/>
    </location>
</feature>
<dbReference type="GO" id="GO:0000162">
    <property type="term" value="P:L-tryptophan biosynthetic process"/>
    <property type="evidence" value="ECO:0007669"/>
    <property type="project" value="InterPro"/>
</dbReference>
<dbReference type="AlphaFoldDB" id="A0A3B0SVJ4"/>
<name>A0A3B0SVJ4_9ZZZZ</name>